<dbReference type="Gene3D" id="1.10.10.10">
    <property type="entry name" value="Winged helix-like DNA-binding domain superfamily/Winged helix DNA-binding domain"/>
    <property type="match status" value="1"/>
</dbReference>
<organism evidence="2 3">
    <name type="scientific">Microscilla marina ATCC 23134</name>
    <dbReference type="NCBI Taxonomy" id="313606"/>
    <lineage>
        <taxon>Bacteria</taxon>
        <taxon>Pseudomonadati</taxon>
        <taxon>Bacteroidota</taxon>
        <taxon>Cytophagia</taxon>
        <taxon>Cytophagales</taxon>
        <taxon>Microscillaceae</taxon>
        <taxon>Microscilla</taxon>
    </lineage>
</organism>
<dbReference type="Pfam" id="PF12802">
    <property type="entry name" value="MarR_2"/>
    <property type="match status" value="1"/>
</dbReference>
<evidence type="ECO:0000313" key="2">
    <source>
        <dbReference type="EMBL" id="EAY25985.1"/>
    </source>
</evidence>
<sequence>MKLEKEIHQAKFKDPFQKLVVNLIYSGNWVNFNTNKLLKEHKLTPQQFNVLRILRGQHPKPVPIFTITERMLDKMSNASRLVEKLRQKGLVARSECGNDRRRVDVVITGEGIQKLEEMNKLVTTFNQNLSANLSEKEAITLNDLLDKMRGDDEEEG</sequence>
<dbReference type="RefSeq" id="WP_002701779.1">
    <property type="nucleotide sequence ID" value="NZ_AAWS01000040.1"/>
</dbReference>
<keyword evidence="3" id="KW-1185">Reference proteome</keyword>
<dbReference type="eggNOG" id="COG1846">
    <property type="taxonomic scope" value="Bacteria"/>
</dbReference>
<dbReference type="EMBL" id="AAWS01000040">
    <property type="protein sequence ID" value="EAY25985.1"/>
    <property type="molecule type" value="Genomic_DNA"/>
</dbReference>
<dbReference type="PRINTS" id="PR00598">
    <property type="entry name" value="HTHMARR"/>
</dbReference>
<accession>A1ZUG6</accession>
<evidence type="ECO:0000313" key="3">
    <source>
        <dbReference type="Proteomes" id="UP000004095"/>
    </source>
</evidence>
<comment type="caution">
    <text evidence="2">The sequence shown here is derived from an EMBL/GenBank/DDBJ whole genome shotgun (WGS) entry which is preliminary data.</text>
</comment>
<dbReference type="Proteomes" id="UP000004095">
    <property type="component" value="Unassembled WGS sequence"/>
</dbReference>
<dbReference type="PANTHER" id="PTHR33164">
    <property type="entry name" value="TRANSCRIPTIONAL REGULATOR, MARR FAMILY"/>
    <property type="match status" value="1"/>
</dbReference>
<dbReference type="SMART" id="SM00347">
    <property type="entry name" value="HTH_MARR"/>
    <property type="match status" value="1"/>
</dbReference>
<evidence type="ECO:0000259" key="1">
    <source>
        <dbReference type="PROSITE" id="PS50995"/>
    </source>
</evidence>
<feature type="domain" description="HTH marR-type" evidence="1">
    <location>
        <begin position="1"/>
        <end position="150"/>
    </location>
</feature>
<reference evidence="2 3" key="1">
    <citation type="submission" date="2007-01" db="EMBL/GenBank/DDBJ databases">
        <authorList>
            <person name="Haygood M."/>
            <person name="Podell S."/>
            <person name="Anderson C."/>
            <person name="Hopkinson B."/>
            <person name="Roe K."/>
            <person name="Barbeau K."/>
            <person name="Gaasterland T."/>
            <person name="Ferriera S."/>
            <person name="Johnson J."/>
            <person name="Kravitz S."/>
            <person name="Beeson K."/>
            <person name="Sutton G."/>
            <person name="Rogers Y.-H."/>
            <person name="Friedman R."/>
            <person name="Frazier M."/>
            <person name="Venter J.C."/>
        </authorList>
    </citation>
    <scope>NUCLEOTIDE SEQUENCE [LARGE SCALE GENOMIC DNA]</scope>
    <source>
        <strain evidence="2 3">ATCC 23134</strain>
    </source>
</reference>
<proteinExistence type="predicted"/>
<dbReference type="PANTHER" id="PTHR33164:SF101">
    <property type="entry name" value="TRANSCRIPTIONAL REPRESSOR MPRA"/>
    <property type="match status" value="1"/>
</dbReference>
<dbReference type="InterPro" id="IPR036388">
    <property type="entry name" value="WH-like_DNA-bd_sf"/>
</dbReference>
<protein>
    <submittedName>
        <fullName evidence="2">Transcriptional regulator, MarR family</fullName>
    </submittedName>
</protein>
<dbReference type="InterPro" id="IPR039422">
    <property type="entry name" value="MarR/SlyA-like"/>
</dbReference>
<dbReference type="InterPro" id="IPR036390">
    <property type="entry name" value="WH_DNA-bd_sf"/>
</dbReference>
<name>A1ZUG6_MICM2</name>
<dbReference type="SUPFAM" id="SSF46785">
    <property type="entry name" value="Winged helix' DNA-binding domain"/>
    <property type="match status" value="1"/>
</dbReference>
<gene>
    <name evidence="2" type="ORF">M23134_07134</name>
</gene>
<dbReference type="OrthoDB" id="763883at2"/>
<dbReference type="InterPro" id="IPR000835">
    <property type="entry name" value="HTH_MarR-typ"/>
</dbReference>
<dbReference type="GO" id="GO:0003700">
    <property type="term" value="F:DNA-binding transcription factor activity"/>
    <property type="evidence" value="ECO:0007669"/>
    <property type="project" value="InterPro"/>
</dbReference>
<dbReference type="AlphaFoldDB" id="A1ZUG6"/>
<dbReference type="PROSITE" id="PS50995">
    <property type="entry name" value="HTH_MARR_2"/>
    <property type="match status" value="1"/>
</dbReference>
<dbReference type="GO" id="GO:0006950">
    <property type="term" value="P:response to stress"/>
    <property type="evidence" value="ECO:0007669"/>
    <property type="project" value="TreeGrafter"/>
</dbReference>